<dbReference type="InterPro" id="IPR043724">
    <property type="entry name" value="DUF5666"/>
</dbReference>
<dbReference type="STRING" id="917.SAMN05216326_12155"/>
<evidence type="ECO:0000313" key="3">
    <source>
        <dbReference type="EMBL" id="SEM79087.1"/>
    </source>
</evidence>
<dbReference type="RefSeq" id="WP_090627507.1">
    <property type="nucleotide sequence ID" value="NZ_FOCP01000002.1"/>
</dbReference>
<keyword evidence="1" id="KW-0472">Membrane</keyword>
<reference evidence="3 4" key="1">
    <citation type="submission" date="2016-10" db="EMBL/GenBank/DDBJ databases">
        <authorList>
            <person name="de Groot N.N."/>
        </authorList>
    </citation>
    <scope>NUCLEOTIDE SEQUENCE [LARGE SCALE GENOMIC DNA]</scope>
    <source>
        <strain evidence="3 4">Nm22</strain>
    </source>
</reference>
<name>A0A1H8BB64_9PROT</name>
<dbReference type="AlphaFoldDB" id="A0A1H8BB64"/>
<evidence type="ECO:0000259" key="2">
    <source>
        <dbReference type="Pfam" id="PF18914"/>
    </source>
</evidence>
<dbReference type="Pfam" id="PF18914">
    <property type="entry name" value="DUF5666"/>
    <property type="match status" value="1"/>
</dbReference>
<dbReference type="Proteomes" id="UP000199459">
    <property type="component" value="Unassembled WGS sequence"/>
</dbReference>
<organism evidence="3 4">
    <name type="scientific">Nitrosomonas marina</name>
    <dbReference type="NCBI Taxonomy" id="917"/>
    <lineage>
        <taxon>Bacteria</taxon>
        <taxon>Pseudomonadati</taxon>
        <taxon>Pseudomonadota</taxon>
        <taxon>Betaproteobacteria</taxon>
        <taxon>Nitrosomonadales</taxon>
        <taxon>Nitrosomonadaceae</taxon>
        <taxon>Nitrosomonas</taxon>
    </lineage>
</organism>
<dbReference type="OrthoDB" id="6828816at2"/>
<keyword evidence="1" id="KW-1133">Transmembrane helix</keyword>
<keyword evidence="1" id="KW-0812">Transmembrane</keyword>
<feature type="transmembrane region" description="Helical" evidence="1">
    <location>
        <begin position="12"/>
        <end position="34"/>
    </location>
</feature>
<feature type="domain" description="DUF5666" evidence="2">
    <location>
        <begin position="310"/>
        <end position="359"/>
    </location>
</feature>
<sequence>MKMTLHDQHLPLNTGFLLRLLIVSAIALSFAYPLNSFGSNVCKTDSSPANPLATTKSGLGGTGIELTQSGIGGTGIDGSGIGGTGIEISDYGDSDEKTIIEGSMIGGTGIIGVITGFASICVNDIEIHYNKHTPVTMDGLAFSISKLETGQMVVIRAENSNDKTKAQLIAIYHAVVGPVGHIDPTSREIRVLNQTIQLQAHHRLEQLSEKWVRVSGSRLASGKIIATHIQPIQPMKHSIINGRITQINPGEIIIEGTRVQFSPESWPHGLSKGMEISVDGTWDGTSIHAQTVHVEPTRQILGDVQQIVMEGYVQAFTDHSLELNNQSLHLSPSAQITGTDEKKLELNRRVQISGQLTPEHKIIVDKLELKPSPVIQDINDISIGNGIREHGPVLKYENHQHNRIDTFD</sequence>
<evidence type="ECO:0000256" key="1">
    <source>
        <dbReference type="SAM" id="Phobius"/>
    </source>
</evidence>
<proteinExistence type="predicted"/>
<accession>A0A1H8BB64</accession>
<protein>
    <recommendedName>
        <fullName evidence="2">DUF5666 domain-containing protein</fullName>
    </recommendedName>
</protein>
<dbReference type="EMBL" id="FOCP01000002">
    <property type="protein sequence ID" value="SEM79087.1"/>
    <property type="molecule type" value="Genomic_DNA"/>
</dbReference>
<gene>
    <name evidence="3" type="ORF">SAMN05216325_102155</name>
</gene>
<evidence type="ECO:0000313" key="4">
    <source>
        <dbReference type="Proteomes" id="UP000199459"/>
    </source>
</evidence>